<dbReference type="SUPFAM" id="SSF82171">
    <property type="entry name" value="DPP6 N-terminal domain-like"/>
    <property type="match status" value="1"/>
</dbReference>
<reference evidence="1" key="1">
    <citation type="journal article" date="2010" name="Science">
        <title>Plasticity of animal genome architecture unmasked by rapid evolution of a pelagic tunicate.</title>
        <authorList>
            <person name="Denoeud F."/>
            <person name="Henriet S."/>
            <person name="Mungpakdee S."/>
            <person name="Aury J.M."/>
            <person name="Da Silva C."/>
            <person name="Brinkmann H."/>
            <person name="Mikhaleva J."/>
            <person name="Olsen L.C."/>
            <person name="Jubin C."/>
            <person name="Canestro C."/>
            <person name="Bouquet J.M."/>
            <person name="Danks G."/>
            <person name="Poulain J."/>
            <person name="Campsteijn C."/>
            <person name="Adamski M."/>
            <person name="Cross I."/>
            <person name="Yadetie F."/>
            <person name="Muffato M."/>
            <person name="Louis A."/>
            <person name="Butcher S."/>
            <person name="Tsagkogeorga G."/>
            <person name="Konrad A."/>
            <person name="Singh S."/>
            <person name="Jensen M.F."/>
            <person name="Cong E.H."/>
            <person name="Eikeseth-Otteraa H."/>
            <person name="Noel B."/>
            <person name="Anthouard V."/>
            <person name="Porcel B.M."/>
            <person name="Kachouri-Lafond R."/>
            <person name="Nishino A."/>
            <person name="Ugolini M."/>
            <person name="Chourrout P."/>
            <person name="Nishida H."/>
            <person name="Aasland R."/>
            <person name="Huzurbazar S."/>
            <person name="Westhof E."/>
            <person name="Delsuc F."/>
            <person name="Lehrach H."/>
            <person name="Reinhardt R."/>
            <person name="Weissenbach J."/>
            <person name="Roy S.W."/>
            <person name="Artiguenave F."/>
            <person name="Postlethwait J.H."/>
            <person name="Manak J.R."/>
            <person name="Thompson E.M."/>
            <person name="Jaillon O."/>
            <person name="Du Pasquier L."/>
            <person name="Boudinot P."/>
            <person name="Liberles D.A."/>
            <person name="Volff J.N."/>
            <person name="Philippe H."/>
            <person name="Lenhard B."/>
            <person name="Roest Crollius H."/>
            <person name="Wincker P."/>
            <person name="Chourrout D."/>
        </authorList>
    </citation>
    <scope>NUCLEOTIDE SEQUENCE [LARGE SCALE GENOMIC DNA]</scope>
</reference>
<dbReference type="Proteomes" id="UP000011014">
    <property type="component" value="Unassembled WGS sequence"/>
</dbReference>
<accession>E4YR15</accession>
<protein>
    <recommendedName>
        <fullName evidence="2">Anaphase-promoting complex subunit 4 WD40 domain-containing protein</fullName>
    </recommendedName>
</protein>
<dbReference type="InterPro" id="IPR015943">
    <property type="entry name" value="WD40/YVTN_repeat-like_dom_sf"/>
</dbReference>
<dbReference type="AlphaFoldDB" id="E4YR15"/>
<gene>
    <name evidence="1" type="ORF">GSOID_T00031402001</name>
</gene>
<dbReference type="EMBL" id="FN655085">
    <property type="protein sequence ID" value="CBY37907.1"/>
    <property type="molecule type" value="Genomic_DNA"/>
</dbReference>
<dbReference type="InterPro" id="IPR036322">
    <property type="entry name" value="WD40_repeat_dom_sf"/>
</dbReference>
<dbReference type="SUPFAM" id="SSF50978">
    <property type="entry name" value="WD40 repeat-like"/>
    <property type="match status" value="1"/>
</dbReference>
<dbReference type="PANTHER" id="PTHR16220:SF0">
    <property type="entry name" value="WD REPEAT-CONTAINING PROTEIN WRAP73"/>
    <property type="match status" value="1"/>
</dbReference>
<organism evidence="1">
    <name type="scientific">Oikopleura dioica</name>
    <name type="common">Tunicate</name>
    <dbReference type="NCBI Taxonomy" id="34765"/>
    <lineage>
        <taxon>Eukaryota</taxon>
        <taxon>Metazoa</taxon>
        <taxon>Chordata</taxon>
        <taxon>Tunicata</taxon>
        <taxon>Appendicularia</taxon>
        <taxon>Copelata</taxon>
        <taxon>Oikopleuridae</taxon>
        <taxon>Oikopleura</taxon>
    </lineage>
</organism>
<name>E4YR15_OIKDI</name>
<sequence length="435" mass="48495">MKRIEFSEPISVSGTNAKFSPLGKYLAFVYANKICVLKSDSLQTLTILTTIDQVKHFEWSPDSQLILAVMPGRNKLQAFDITDNKWTCSIDAGGLGIEWATFSPDSRHIIYANEFHLMLSVISLIDKSVRTIEWPKNPAENLKFTPCGSLMIIGIGERKNTKHQDAISVVRLCDWKLDAHFETATQDFKSIQLDLTGGAIALSDPLPESRVTVYSINGQKYATVDSGVHSICRFSPTSQFLAIENTFKIDILNTITWSKIAACSAEANPAEIVYEETTNGFSISRKLFDTYIADEEAPNFTQTKFSATNRYISTVQGQCVLIFSVEYMQTVVGIYFKEKVKAIEWSPIDNRLSIGTNNGNLYLWTPGGTMLVKVPHHGISTKKLMWNQTGESCIIYSKDKCSIAFFDGEEKENTGKDKATSEPLGKANLNIINRA</sequence>
<proteinExistence type="predicted"/>
<evidence type="ECO:0000313" key="1">
    <source>
        <dbReference type="EMBL" id="CBY37907.1"/>
    </source>
</evidence>
<evidence type="ECO:0008006" key="2">
    <source>
        <dbReference type="Google" id="ProtNLM"/>
    </source>
</evidence>
<dbReference type="InterPro" id="IPR052778">
    <property type="entry name" value="Centrosome-WD_assoc"/>
</dbReference>
<dbReference type="PANTHER" id="PTHR16220">
    <property type="entry name" value="WD REPEAT PROTEIN 8-RELATED"/>
    <property type="match status" value="1"/>
</dbReference>
<dbReference type="GO" id="GO:1990811">
    <property type="term" value="C:MWP complex"/>
    <property type="evidence" value="ECO:0007669"/>
    <property type="project" value="TreeGrafter"/>
</dbReference>
<dbReference type="Gene3D" id="2.130.10.10">
    <property type="entry name" value="YVTN repeat-like/Quinoprotein amine dehydrogenase"/>
    <property type="match status" value="2"/>
</dbReference>
<dbReference type="GO" id="GO:0005815">
    <property type="term" value="C:microtubule organizing center"/>
    <property type="evidence" value="ECO:0007669"/>
    <property type="project" value="TreeGrafter"/>
</dbReference>